<sequence>MIPKPKSEAWVLCALRERYQNCQRLENESGNDDSPNSLKKQLEEHLGKPATRELLNDKIDQGNLDISQIIDMPSLKAFKDRLDEVLDNLGLPQQDY</sequence>
<protein>
    <submittedName>
        <fullName evidence="1">Uncharacterized protein</fullName>
    </submittedName>
</protein>
<gene>
    <name evidence="1" type="ORF">MC7420_7717</name>
</gene>
<keyword evidence="2" id="KW-1185">Reference proteome</keyword>
<dbReference type="AlphaFoldDB" id="B4VIU8"/>
<proteinExistence type="predicted"/>
<accession>B4VIU8</accession>
<evidence type="ECO:0000313" key="2">
    <source>
        <dbReference type="Proteomes" id="UP000003835"/>
    </source>
</evidence>
<dbReference type="OrthoDB" id="8617598at2"/>
<reference evidence="1 2" key="1">
    <citation type="submission" date="2008-07" db="EMBL/GenBank/DDBJ databases">
        <authorList>
            <person name="Tandeau de Marsac N."/>
            <person name="Ferriera S."/>
            <person name="Johnson J."/>
            <person name="Kravitz S."/>
            <person name="Beeson K."/>
            <person name="Sutton G."/>
            <person name="Rogers Y.-H."/>
            <person name="Friedman R."/>
            <person name="Frazier M."/>
            <person name="Venter J.C."/>
        </authorList>
    </citation>
    <scope>NUCLEOTIDE SEQUENCE [LARGE SCALE GENOMIC DNA]</scope>
    <source>
        <strain evidence="1 2">PCC 7420</strain>
    </source>
</reference>
<dbReference type="EMBL" id="DS989842">
    <property type="protein sequence ID" value="EDX77979.1"/>
    <property type="molecule type" value="Genomic_DNA"/>
</dbReference>
<evidence type="ECO:0000313" key="1">
    <source>
        <dbReference type="EMBL" id="EDX77979.1"/>
    </source>
</evidence>
<dbReference type="Proteomes" id="UP000003835">
    <property type="component" value="Unassembled WGS sequence"/>
</dbReference>
<organism evidence="1 2">
    <name type="scientific">Coleofasciculus chthonoplastes PCC 7420</name>
    <dbReference type="NCBI Taxonomy" id="118168"/>
    <lineage>
        <taxon>Bacteria</taxon>
        <taxon>Bacillati</taxon>
        <taxon>Cyanobacteriota</taxon>
        <taxon>Cyanophyceae</taxon>
        <taxon>Coleofasciculales</taxon>
        <taxon>Coleofasciculaceae</taxon>
        <taxon>Coleofasciculus</taxon>
    </lineage>
</organism>
<name>B4VIU8_9CYAN</name>
<dbReference type="HOGENOM" id="CLU_2354901_0_0_3"/>
<dbReference type="eggNOG" id="ENOG5031KA1">
    <property type="taxonomic scope" value="Bacteria"/>
</dbReference>
<dbReference type="RefSeq" id="WP_006098415.1">
    <property type="nucleotide sequence ID" value="NZ_DS989842.1"/>
</dbReference>